<feature type="domain" description="HNH nuclease" evidence="1">
    <location>
        <begin position="64"/>
        <end position="121"/>
    </location>
</feature>
<organism evidence="2 3">
    <name type="scientific">Membranihabitans marinus</name>
    <dbReference type="NCBI Taxonomy" id="1227546"/>
    <lineage>
        <taxon>Bacteria</taxon>
        <taxon>Pseudomonadati</taxon>
        <taxon>Bacteroidota</taxon>
        <taxon>Saprospiria</taxon>
        <taxon>Saprospirales</taxon>
        <taxon>Saprospiraceae</taxon>
        <taxon>Membranihabitans</taxon>
    </lineage>
</organism>
<dbReference type="Proteomes" id="UP000753961">
    <property type="component" value="Unassembled WGS sequence"/>
</dbReference>
<name>A0A953HM82_9BACT</name>
<gene>
    <name evidence="2" type="ORF">KUV50_08780</name>
</gene>
<dbReference type="EMBL" id="JAHVHU010000007">
    <property type="protein sequence ID" value="MBY5958222.1"/>
    <property type="molecule type" value="Genomic_DNA"/>
</dbReference>
<dbReference type="GO" id="GO:0004519">
    <property type="term" value="F:endonuclease activity"/>
    <property type="evidence" value="ECO:0007669"/>
    <property type="project" value="UniProtKB-KW"/>
</dbReference>
<keyword evidence="2" id="KW-0255">Endonuclease</keyword>
<accession>A0A953HM82</accession>
<evidence type="ECO:0000313" key="3">
    <source>
        <dbReference type="Proteomes" id="UP000753961"/>
    </source>
</evidence>
<evidence type="ECO:0000313" key="2">
    <source>
        <dbReference type="EMBL" id="MBY5958222.1"/>
    </source>
</evidence>
<proteinExistence type="predicted"/>
<dbReference type="CDD" id="cd00085">
    <property type="entry name" value="HNHc"/>
    <property type="match status" value="1"/>
</dbReference>
<comment type="caution">
    <text evidence="2">The sequence shown here is derived from an EMBL/GenBank/DDBJ whole genome shotgun (WGS) entry which is preliminary data.</text>
</comment>
<evidence type="ECO:0000259" key="1">
    <source>
        <dbReference type="Pfam" id="PF13391"/>
    </source>
</evidence>
<keyword evidence="3" id="KW-1185">Reference proteome</keyword>
<sequence>MGGILVVAGVVMAQIFNNLETKYRLRNPRLALDKPVDTIGKNLTIIGISSKTRKNLCAKSGNRCSICRTELFAKKFKSDEENIGEECHIISSKQNGPRHHPNLDDYDNLILLCRNHHKEIDEISETFSQ</sequence>
<reference evidence="2" key="1">
    <citation type="submission" date="2021-06" db="EMBL/GenBank/DDBJ databases">
        <title>44 bacteria genomes isolated from Dapeng, Shenzhen.</title>
        <authorList>
            <person name="Zheng W."/>
            <person name="Yu S."/>
            <person name="Huang Y."/>
        </authorList>
    </citation>
    <scope>NUCLEOTIDE SEQUENCE</scope>
    <source>
        <strain evidence="2">DP5N28-2</strain>
    </source>
</reference>
<dbReference type="InterPro" id="IPR003615">
    <property type="entry name" value="HNH_nuc"/>
</dbReference>
<keyword evidence="2" id="KW-0540">Nuclease</keyword>
<dbReference type="Pfam" id="PF13391">
    <property type="entry name" value="HNH_2"/>
    <property type="match status" value="1"/>
</dbReference>
<protein>
    <submittedName>
        <fullName evidence="2">HNH endonuclease</fullName>
    </submittedName>
</protein>
<keyword evidence="2" id="KW-0378">Hydrolase</keyword>
<dbReference type="RefSeq" id="WP_222579750.1">
    <property type="nucleotide sequence ID" value="NZ_JAHVHU010000007.1"/>
</dbReference>
<dbReference type="AlphaFoldDB" id="A0A953HM82"/>